<evidence type="ECO:0000256" key="7">
    <source>
        <dbReference type="PIRSR" id="PIRSR027744-1"/>
    </source>
</evidence>
<dbReference type="AlphaFoldDB" id="A0ABD6EJA1"/>
<dbReference type="Gene3D" id="3.30.1520.10">
    <property type="entry name" value="Phox-like domain"/>
    <property type="match status" value="1"/>
</dbReference>
<dbReference type="InterPro" id="IPR036871">
    <property type="entry name" value="PX_dom_sf"/>
</dbReference>
<sequence>MEQVRAVYSFEAQPNSGEMSITANEVLTVVRRGIEGGWLEGRNAKGQSGLFPESYVETMIPVSIPPRDKPPPLPLYAVPPGGNDDWDNLPPPPAVATYPSLPSAAVSSSIATTAAASRSGVANYSQEEDDFDDWSDDDEEVAEARLNLPDNQSGAYIAQSSNRSHSRATSGSRTDLSTEDEGTSAVSEKTLKNTASIKDTLGQNEIASTAGSIARSRSAGPEMIGGRHGTVRMKTINLFSNFVKSGMESFILSTAKMSTDPFEKHEIILSDSGPEWLPLAQCYHCTVDRPKKESKLKGLKSFIAYTLTSSLNNIQVSRRYKHFDWLHEQMSAKYILIPMPPLPEKQVSGRYEEDLIEHRKNIFQLWVNKVCRHPVLSRSDVWNHFLTCTDEKQWKNGKRKAEKDEYVGGNFLNCVTVPSQPLDSKTVEAQVEDFSKCIRSLDDSIRIMFDRFSETHKRMTGPYKANWQKVAHAFAGLGDSFELDPSVENKGVTSALKQTANVFHKIGEEHERSARTDLDPLMDCLYTYKGQLSTVPDIINVHKTVISKLHENERLCEDRRISAEEAEKIRKRVDKVSYVVLAEMKFQHKERGEDFKQMMIAYLSKQSAFYLSISQQLADLAKLYNSA</sequence>
<dbReference type="Gene3D" id="1.20.1270.60">
    <property type="entry name" value="Arfaptin homology (AH) domain/BAR domain"/>
    <property type="match status" value="1"/>
</dbReference>
<evidence type="ECO:0000256" key="2">
    <source>
        <dbReference type="ARBA" id="ARBA00010883"/>
    </source>
</evidence>
<dbReference type="PIRSF" id="PIRSF027744">
    <property type="entry name" value="Snx9"/>
    <property type="match status" value="1"/>
</dbReference>
<dbReference type="CDD" id="cd06862">
    <property type="entry name" value="PX_SNX9_18_like"/>
    <property type="match status" value="1"/>
</dbReference>
<dbReference type="Pfam" id="PF00787">
    <property type="entry name" value="PX"/>
    <property type="match status" value="1"/>
</dbReference>
<keyword evidence="4" id="KW-0472">Membrane</keyword>
<dbReference type="PANTHER" id="PTHR45827:SF1">
    <property type="entry name" value="SORTING NEXIN"/>
    <property type="match status" value="1"/>
</dbReference>
<feature type="binding site" evidence="7">
    <location>
        <position position="321"/>
    </location>
    <ligand>
        <name>a 1,2-diacyl-sn-glycero-3-phospho-(1D-myo-inositol-4,5-bisphosphate)</name>
        <dbReference type="ChEBI" id="CHEBI:58456"/>
    </ligand>
</feature>
<feature type="domain" description="PX" evidence="11">
    <location>
        <begin position="283"/>
        <end position="393"/>
    </location>
</feature>
<feature type="compositionally biased region" description="Acidic residues" evidence="9">
    <location>
        <begin position="126"/>
        <end position="141"/>
    </location>
</feature>
<dbReference type="SMART" id="SM00326">
    <property type="entry name" value="SH3"/>
    <property type="match status" value="1"/>
</dbReference>
<name>A0ABD6EJA1_9BILA</name>
<dbReference type="InterPro" id="IPR036028">
    <property type="entry name" value="SH3-like_dom_sf"/>
</dbReference>
<feature type="binding site" evidence="7">
    <location>
        <position position="359"/>
    </location>
    <ligand>
        <name>a 1,2-diacyl-sn-glycero-3-phospho-(1D-myo-inositol-4,5-bisphosphate)</name>
        <dbReference type="ChEBI" id="CHEBI:58456"/>
    </ligand>
</feature>
<dbReference type="InterPro" id="IPR001452">
    <property type="entry name" value="SH3_domain"/>
</dbReference>
<dbReference type="GO" id="GO:0030659">
    <property type="term" value="C:cytoplasmic vesicle membrane"/>
    <property type="evidence" value="ECO:0007669"/>
    <property type="project" value="UniProtKB-SubCell"/>
</dbReference>
<dbReference type="EMBL" id="JBGFUD010002337">
    <property type="protein sequence ID" value="MFH4977486.1"/>
    <property type="molecule type" value="Genomic_DNA"/>
</dbReference>
<dbReference type="InterPro" id="IPR019497">
    <property type="entry name" value="Sorting_nexin_WASP-bd-dom"/>
</dbReference>
<reference evidence="12 13" key="1">
    <citation type="submission" date="2024-08" db="EMBL/GenBank/DDBJ databases">
        <title>Gnathostoma spinigerum genome.</title>
        <authorList>
            <person name="Gonzalez-Bertolin B."/>
            <person name="Monzon S."/>
            <person name="Zaballos A."/>
            <person name="Jimenez P."/>
            <person name="Dekumyoy P."/>
            <person name="Varona S."/>
            <person name="Cuesta I."/>
            <person name="Sumanam S."/>
            <person name="Adisakwattana P."/>
            <person name="Gasser R.B."/>
            <person name="Hernandez-Gonzalez A."/>
            <person name="Young N.D."/>
            <person name="Perteguer M.J."/>
        </authorList>
    </citation>
    <scope>NUCLEOTIDE SEQUENCE [LARGE SCALE GENOMIC DNA]</scope>
    <source>
        <strain evidence="12">AL3</strain>
        <tissue evidence="12">Liver</tissue>
    </source>
</reference>
<gene>
    <name evidence="12" type="ORF">AB6A40_004195</name>
</gene>
<evidence type="ECO:0000256" key="5">
    <source>
        <dbReference type="ARBA" id="ARBA00023329"/>
    </source>
</evidence>
<evidence type="ECO:0000256" key="1">
    <source>
        <dbReference type="ARBA" id="ARBA00004156"/>
    </source>
</evidence>
<dbReference type="Pfam" id="PF14604">
    <property type="entry name" value="SH3_9"/>
    <property type="match status" value="1"/>
</dbReference>
<comment type="subcellular location">
    <subcellularLocation>
        <location evidence="1">Cytoplasmic vesicle membrane</location>
    </subcellularLocation>
</comment>
<proteinExistence type="inferred from homology"/>
<dbReference type="SMART" id="SM00312">
    <property type="entry name" value="PX"/>
    <property type="match status" value="1"/>
</dbReference>
<dbReference type="PROSITE" id="PS50195">
    <property type="entry name" value="PX"/>
    <property type="match status" value="1"/>
</dbReference>
<evidence type="ECO:0000313" key="13">
    <source>
        <dbReference type="Proteomes" id="UP001608902"/>
    </source>
</evidence>
<feature type="region of interest" description="Disordered" evidence="9">
    <location>
        <begin position="116"/>
        <end position="191"/>
    </location>
</feature>
<organism evidence="12 13">
    <name type="scientific">Gnathostoma spinigerum</name>
    <dbReference type="NCBI Taxonomy" id="75299"/>
    <lineage>
        <taxon>Eukaryota</taxon>
        <taxon>Metazoa</taxon>
        <taxon>Ecdysozoa</taxon>
        <taxon>Nematoda</taxon>
        <taxon>Chromadorea</taxon>
        <taxon>Rhabditida</taxon>
        <taxon>Spirurina</taxon>
        <taxon>Gnathostomatomorpha</taxon>
        <taxon>Gnathostomatoidea</taxon>
        <taxon>Gnathostomatidae</taxon>
        <taxon>Gnathostoma</taxon>
    </lineage>
</organism>
<comment type="similarity">
    <text evidence="2 6">Belongs to the sorting nexin family.</text>
</comment>
<dbReference type="FunFam" id="3.30.1520.10:FF:000004">
    <property type="entry name" value="Sorting nexin"/>
    <property type="match status" value="1"/>
</dbReference>
<evidence type="ECO:0000256" key="3">
    <source>
        <dbReference type="ARBA" id="ARBA00022443"/>
    </source>
</evidence>
<feature type="domain" description="SH3" evidence="10">
    <location>
        <begin position="1"/>
        <end position="61"/>
    </location>
</feature>
<dbReference type="InterPro" id="IPR027267">
    <property type="entry name" value="AH/BAR_dom_sf"/>
</dbReference>
<feature type="region of interest" description="Disordered" evidence="9">
    <location>
        <begin position="208"/>
        <end position="227"/>
    </location>
</feature>
<dbReference type="Pfam" id="PF10456">
    <property type="entry name" value="BAR_3_WASP_bdg"/>
    <property type="match status" value="1"/>
</dbReference>
<feature type="binding site" evidence="7">
    <location>
        <position position="319"/>
    </location>
    <ligand>
        <name>a 1,2-diacyl-sn-glycero-3-phospho-(1D-myo-inositol-4,5-bisphosphate)</name>
        <dbReference type="ChEBI" id="CHEBI:58456"/>
    </ligand>
</feature>
<comment type="caution">
    <text evidence="12">The sequence shown here is derived from an EMBL/GenBank/DDBJ whole genome shotgun (WGS) entry which is preliminary data.</text>
</comment>
<dbReference type="InterPro" id="IPR001683">
    <property type="entry name" value="PX_dom"/>
</dbReference>
<evidence type="ECO:0000256" key="4">
    <source>
        <dbReference type="ARBA" id="ARBA00023136"/>
    </source>
</evidence>
<protein>
    <recommendedName>
        <fullName evidence="6">Sorting nexin</fullName>
    </recommendedName>
</protein>
<keyword evidence="13" id="KW-1185">Reference proteome</keyword>
<keyword evidence="3 8" id="KW-0728">SH3 domain</keyword>
<evidence type="ECO:0000259" key="11">
    <source>
        <dbReference type="PROSITE" id="PS50195"/>
    </source>
</evidence>
<accession>A0ABD6EJA1</accession>
<dbReference type="Gene3D" id="2.30.30.40">
    <property type="entry name" value="SH3 Domains"/>
    <property type="match status" value="1"/>
</dbReference>
<feature type="compositionally biased region" description="Polar residues" evidence="9">
    <location>
        <begin position="149"/>
        <end position="175"/>
    </location>
</feature>
<dbReference type="SUPFAM" id="SSF64268">
    <property type="entry name" value="PX domain"/>
    <property type="match status" value="1"/>
</dbReference>
<evidence type="ECO:0000313" key="12">
    <source>
        <dbReference type="EMBL" id="MFH4977486.1"/>
    </source>
</evidence>
<keyword evidence="5" id="KW-0968">Cytoplasmic vesicle</keyword>
<evidence type="ECO:0000259" key="10">
    <source>
        <dbReference type="PROSITE" id="PS50002"/>
    </source>
</evidence>
<dbReference type="SUPFAM" id="SSF50044">
    <property type="entry name" value="SH3-domain"/>
    <property type="match status" value="1"/>
</dbReference>
<evidence type="ECO:0000256" key="6">
    <source>
        <dbReference type="PIRNR" id="PIRNR027744"/>
    </source>
</evidence>
<evidence type="ECO:0000256" key="9">
    <source>
        <dbReference type="SAM" id="MobiDB-lite"/>
    </source>
</evidence>
<dbReference type="PROSITE" id="PS50002">
    <property type="entry name" value="SH3"/>
    <property type="match status" value="1"/>
</dbReference>
<dbReference type="Proteomes" id="UP001608902">
    <property type="component" value="Unassembled WGS sequence"/>
</dbReference>
<feature type="region of interest" description="Disordered" evidence="9">
    <location>
        <begin position="66"/>
        <end position="94"/>
    </location>
</feature>
<dbReference type="PANTHER" id="PTHR45827">
    <property type="entry name" value="SORTING NEXIN"/>
    <property type="match status" value="1"/>
</dbReference>
<dbReference type="InterPro" id="IPR014536">
    <property type="entry name" value="Snx9_fam"/>
</dbReference>
<evidence type="ECO:0000256" key="8">
    <source>
        <dbReference type="PROSITE-ProRule" id="PRU00192"/>
    </source>
</evidence>